<protein>
    <submittedName>
        <fullName evidence="2">Putative aminoacrylate hydrolase RutD</fullName>
    </submittedName>
</protein>
<evidence type="ECO:0000313" key="2">
    <source>
        <dbReference type="EMBL" id="KXZ60035.1"/>
    </source>
</evidence>
<dbReference type="PANTHER" id="PTHR43433">
    <property type="entry name" value="HYDROLASE, ALPHA/BETA FOLD FAMILY PROTEIN"/>
    <property type="match status" value="1"/>
</dbReference>
<reference evidence="2 3" key="1">
    <citation type="submission" date="2016-01" db="EMBL/GenBank/DDBJ databases">
        <title>Draft genome sequences of Microbacterium laevaniformans LCDC 91-0039 and the type strain of Microbacterium hominis LCDC 84-209.</title>
        <authorList>
            <person name="Bernier A.-M."/>
            <person name="Bernard K."/>
        </authorList>
    </citation>
    <scope>NUCLEOTIDE SEQUENCE [LARGE SCALE GENOMIC DNA]</scope>
    <source>
        <strain evidence="2 3">LCDC 91-0039</strain>
    </source>
</reference>
<dbReference type="STRING" id="36807.Mlaev_01971"/>
<dbReference type="PANTHER" id="PTHR43433:SF5">
    <property type="entry name" value="AB HYDROLASE-1 DOMAIN-CONTAINING PROTEIN"/>
    <property type="match status" value="1"/>
</dbReference>
<dbReference type="InterPro" id="IPR050471">
    <property type="entry name" value="AB_hydrolase"/>
</dbReference>
<proteinExistence type="predicted"/>
<organism evidence="2 3">
    <name type="scientific">Microbacterium laevaniformans</name>
    <dbReference type="NCBI Taxonomy" id="36807"/>
    <lineage>
        <taxon>Bacteria</taxon>
        <taxon>Bacillati</taxon>
        <taxon>Actinomycetota</taxon>
        <taxon>Actinomycetes</taxon>
        <taxon>Micrococcales</taxon>
        <taxon>Microbacteriaceae</taxon>
        <taxon>Microbacterium</taxon>
    </lineage>
</organism>
<name>A0A150HDF8_9MICO</name>
<dbReference type="Pfam" id="PF00561">
    <property type="entry name" value="Abhydrolase_1"/>
    <property type="match status" value="1"/>
</dbReference>
<dbReference type="PATRIC" id="fig|36807.3.peg.1995"/>
<dbReference type="Proteomes" id="UP000075357">
    <property type="component" value="Unassembled WGS sequence"/>
</dbReference>
<sequence>MDTAVGLVQAYLRVNGYFTVAEYPVLDATGPGGPRTITDLDILAVRLHRAPGASGTVDAPLDPALGAGGGADMIVGEVKEGRPHPNPAMRDPAVLEAAFTRFGCCAPTDAARLVAELLGTGRTVAPEGRTIRTVVFGNPTSPPGAGAPWHTVPFARVLRYLEDHLSAHWGILGRTQIKDDTLALLALREKAHRAATGASRQGTDRAGGSWRGSVCTRRGSRCGCAPVAGAPLMRWCCRAPPGPRVPTVVFEAGSAATRSTWASVQTRVAAFTRAVVYDRAGLGRSVPDSAGRTLDRMADDLNDLLDGLEPSSGFVQVGHSAGGPMVRLAASRRPDRVAGLVLVDPTDEAADLLFGMRFRVGEKIVIAVEWVLARVGMLERFFRFLGEGMPEDVRADLHREAFRPAVVVTQGRQARTFLTELHAWQGDPPALPDVPVTVISGSLADGMPRRVRDAATAAGRYRAAQSRQGRHVVAARSGHYIPATEPDLIAAEIRRLVLPPAG</sequence>
<evidence type="ECO:0000259" key="1">
    <source>
        <dbReference type="Pfam" id="PF00561"/>
    </source>
</evidence>
<evidence type="ECO:0000313" key="3">
    <source>
        <dbReference type="Proteomes" id="UP000075357"/>
    </source>
</evidence>
<feature type="domain" description="AB hydrolase-1" evidence="1">
    <location>
        <begin position="272"/>
        <end position="354"/>
    </location>
</feature>
<dbReference type="Gene3D" id="3.40.50.1820">
    <property type="entry name" value="alpha/beta hydrolase"/>
    <property type="match status" value="1"/>
</dbReference>
<dbReference type="AlphaFoldDB" id="A0A150HDF8"/>
<dbReference type="GO" id="GO:0016787">
    <property type="term" value="F:hydrolase activity"/>
    <property type="evidence" value="ECO:0007669"/>
    <property type="project" value="UniProtKB-KW"/>
</dbReference>
<comment type="caution">
    <text evidence="2">The sequence shown here is derived from an EMBL/GenBank/DDBJ whole genome shotgun (WGS) entry which is preliminary data.</text>
</comment>
<dbReference type="EMBL" id="LRAD01000039">
    <property type="protein sequence ID" value="KXZ60035.1"/>
    <property type="molecule type" value="Genomic_DNA"/>
</dbReference>
<dbReference type="SUPFAM" id="SSF53474">
    <property type="entry name" value="alpha/beta-Hydrolases"/>
    <property type="match status" value="1"/>
</dbReference>
<gene>
    <name evidence="2" type="primary">rutD_4</name>
    <name evidence="2" type="ORF">Mlaev_01971</name>
</gene>
<dbReference type="InterPro" id="IPR029058">
    <property type="entry name" value="AB_hydrolase_fold"/>
</dbReference>
<accession>A0A150HDF8</accession>
<keyword evidence="3" id="KW-1185">Reference proteome</keyword>
<keyword evidence="2" id="KW-0378">Hydrolase</keyword>
<dbReference type="RefSeq" id="WP_231860897.1">
    <property type="nucleotide sequence ID" value="NZ_LRAD01000039.1"/>
</dbReference>
<dbReference type="InterPro" id="IPR000073">
    <property type="entry name" value="AB_hydrolase_1"/>
</dbReference>